<comment type="caution">
    <text evidence="6">The sequence shown here is derived from an EMBL/GenBank/DDBJ whole genome shotgun (WGS) entry which is preliminary data.</text>
</comment>
<evidence type="ECO:0000313" key="6">
    <source>
        <dbReference type="EMBL" id="GAV27800.1"/>
    </source>
</evidence>
<organism evidence="6 7">
    <name type="scientific">Pichia membranifaciens</name>
    <dbReference type="NCBI Taxonomy" id="4926"/>
    <lineage>
        <taxon>Eukaryota</taxon>
        <taxon>Fungi</taxon>
        <taxon>Dikarya</taxon>
        <taxon>Ascomycota</taxon>
        <taxon>Saccharomycotina</taxon>
        <taxon>Pichiomycetes</taxon>
        <taxon>Pichiales</taxon>
        <taxon>Pichiaceae</taxon>
        <taxon>Pichia</taxon>
    </lineage>
</organism>
<evidence type="ECO:0000256" key="2">
    <source>
        <dbReference type="ARBA" id="ARBA00009430"/>
    </source>
</evidence>
<evidence type="ECO:0008006" key="8">
    <source>
        <dbReference type="Google" id="ProtNLM"/>
    </source>
</evidence>
<dbReference type="GO" id="GO:0006351">
    <property type="term" value="P:DNA-templated transcription"/>
    <property type="evidence" value="ECO:0007669"/>
    <property type="project" value="InterPro"/>
</dbReference>
<evidence type="ECO:0000256" key="3">
    <source>
        <dbReference type="ARBA" id="ARBA00022478"/>
    </source>
</evidence>
<evidence type="ECO:0000256" key="4">
    <source>
        <dbReference type="ARBA" id="ARBA00023163"/>
    </source>
</evidence>
<evidence type="ECO:0000256" key="5">
    <source>
        <dbReference type="ARBA" id="ARBA00023242"/>
    </source>
</evidence>
<evidence type="ECO:0000256" key="1">
    <source>
        <dbReference type="ARBA" id="ARBA00004604"/>
    </source>
</evidence>
<dbReference type="PANTHER" id="PTHR14440">
    <property type="entry name" value="DNA-DIRECTED RNA POLYMERASE I SUBUNIT RPA49"/>
    <property type="match status" value="1"/>
</dbReference>
<proteinExistence type="inferred from homology"/>
<evidence type="ECO:0000313" key="7">
    <source>
        <dbReference type="Proteomes" id="UP000186136"/>
    </source>
</evidence>
<name>A0A1Q2YE32_9ASCO</name>
<reference evidence="6 7" key="1">
    <citation type="submission" date="2016-08" db="EMBL/GenBank/DDBJ databases">
        <title>Whole genome shotgun sequence of Pichia membranifaciens KS47-1.</title>
        <authorList>
            <person name="Konishi M."/>
            <person name="Ishida M."/>
            <person name="Arakawa T."/>
            <person name="Kato Y."/>
            <person name="Horiuchi J."/>
        </authorList>
    </citation>
    <scope>NUCLEOTIDE SEQUENCE [LARGE SCALE GENOMIC DNA]</scope>
    <source>
        <strain evidence="6 7">KS47-1</strain>
    </source>
</reference>
<dbReference type="GO" id="GO:0005730">
    <property type="term" value="C:nucleolus"/>
    <property type="evidence" value="ECO:0007669"/>
    <property type="project" value="UniProtKB-SubCell"/>
</dbReference>
<keyword evidence="4" id="KW-0804">Transcription</keyword>
<keyword evidence="7" id="KW-1185">Reference proteome</keyword>
<dbReference type="InterPro" id="IPR009668">
    <property type="entry name" value="RNA_pol-assoc_fac_A49-like"/>
</dbReference>
<dbReference type="EMBL" id="BDGI01000046">
    <property type="protein sequence ID" value="GAV27800.1"/>
    <property type="molecule type" value="Genomic_DNA"/>
</dbReference>
<dbReference type="OrthoDB" id="532500at2759"/>
<sequence>MGKNGSIGKVDVVSEAGDAVVASFTNSTTIPGSVSLDLYTSTKAPNKAILHGESKDAALQYDADELADSQYVLGVYDSKSKSIKLIPRTKMFSGRVNASRTLISDAKLMKKLKRKDISAEGTFAERRNALGEEFGTKKAKKAITEAARNKIDAGLLEESQIDIVDGIRQTTKSMPDRDQMAKMVEKENRVIPPCHADATNVEEIYPIEEIVPEEILQCFPIDIFFHANEEEGQGEKEKSEEQKETEKDEVLQKLNFLPYVPAKERGSVHQKKSTFGRLIAGVLSERSSLSGSSNISDDVRWKLQMISFTSMLVGLYFNRRLSRRDKLMIAYHNVPPSRAINYMLQVFGNTKISSNSFDREIRFFNVGPKEEDKLLCYIIVLLLSLFEYRLDLSSLAADLSLKPSKLLALVRTLGCTIVAPNKSESKDMAGSKVAVLRVPFKVPEMVRRFRR</sequence>
<keyword evidence="5" id="KW-0539">Nucleus</keyword>
<dbReference type="Pfam" id="PF06870">
    <property type="entry name" value="RNA_pol_I_A49"/>
    <property type="match status" value="1"/>
</dbReference>
<accession>A0A1Q2YE32</accession>
<dbReference type="GO" id="GO:0000428">
    <property type="term" value="C:DNA-directed RNA polymerase complex"/>
    <property type="evidence" value="ECO:0007669"/>
    <property type="project" value="UniProtKB-KW"/>
</dbReference>
<keyword evidence="3" id="KW-0240">DNA-directed RNA polymerase</keyword>
<dbReference type="Proteomes" id="UP000186136">
    <property type="component" value="Unassembled WGS sequence"/>
</dbReference>
<protein>
    <recommendedName>
        <fullName evidence="8">DNA-directed RNA polymerase I subunit RPA49</fullName>
    </recommendedName>
</protein>
<gene>
    <name evidence="6" type="ORF">PMKS-001268</name>
</gene>
<dbReference type="AlphaFoldDB" id="A0A1Q2YE32"/>
<dbReference type="GO" id="GO:0003677">
    <property type="term" value="F:DNA binding"/>
    <property type="evidence" value="ECO:0007669"/>
    <property type="project" value="InterPro"/>
</dbReference>
<comment type="similarity">
    <text evidence="2">Belongs to the eukaryotic RPA49/POLR1E RNA polymerase subunit family.</text>
</comment>
<comment type="subcellular location">
    <subcellularLocation>
        <location evidence="1">Nucleus</location>
        <location evidence="1">Nucleolus</location>
    </subcellularLocation>
</comment>